<feature type="binding site" evidence="4">
    <location>
        <begin position="7"/>
        <end position="20"/>
    </location>
    <ligand>
        <name>ATP</name>
        <dbReference type="ChEBI" id="CHEBI:30616"/>
    </ligand>
</feature>
<dbReference type="GO" id="GO:0000049">
    <property type="term" value="F:tRNA binding"/>
    <property type="evidence" value="ECO:0007669"/>
    <property type="project" value="UniProtKB-KW"/>
</dbReference>
<dbReference type="GO" id="GO:0016740">
    <property type="term" value="F:transferase activity"/>
    <property type="evidence" value="ECO:0007669"/>
    <property type="project" value="UniProtKB-KW"/>
</dbReference>
<dbReference type="EMBL" id="PZEV01000016">
    <property type="protein sequence ID" value="PTI51179.1"/>
    <property type="molecule type" value="Genomic_DNA"/>
</dbReference>
<name>A0A2T4Q0R6_STAWA</name>
<reference evidence="6 7" key="1">
    <citation type="journal article" date="2016" name="Front. Microbiol.">
        <title>Comprehensive Phylogenetic Analysis of Bovine Non-aureus Staphylococci Species Based on Whole-Genome Sequencing.</title>
        <authorList>
            <person name="Naushad S."/>
            <person name="Barkema H.W."/>
            <person name="Luby C."/>
            <person name="Condas L.A."/>
            <person name="Nobrega D.B."/>
            <person name="Carson D.A."/>
            <person name="De Buck J."/>
        </authorList>
    </citation>
    <scope>NUCLEOTIDE SEQUENCE [LARGE SCALE GENOMIC DNA]</scope>
    <source>
        <strain evidence="6 7">SNUC 2993</strain>
    </source>
</reference>
<keyword evidence="4" id="KW-0067">ATP-binding</keyword>
<accession>A0A2T4Q0R6</accession>
<dbReference type="AlphaFoldDB" id="A0A2T4Q0R6"/>
<dbReference type="GO" id="GO:0016879">
    <property type="term" value="F:ligase activity, forming carbon-nitrogen bonds"/>
    <property type="evidence" value="ECO:0007669"/>
    <property type="project" value="UniProtKB-UniRule"/>
</dbReference>
<feature type="binding site" evidence="4">
    <location>
        <position position="156"/>
    </location>
    <ligand>
        <name>ATP</name>
        <dbReference type="ChEBI" id="CHEBI:30616"/>
    </ligand>
</feature>
<feature type="binding site" evidence="4">
    <location>
        <position position="181"/>
    </location>
    <ligand>
        <name>ATP</name>
        <dbReference type="ChEBI" id="CHEBI:30616"/>
    </ligand>
</feature>
<dbReference type="InterPro" id="IPR014729">
    <property type="entry name" value="Rossmann-like_a/b/a_fold"/>
</dbReference>
<dbReference type="InterPro" id="IPR008513">
    <property type="entry name" value="tRNA(Met)_cyd_acetate_ligase"/>
</dbReference>
<dbReference type="GO" id="GO:0006400">
    <property type="term" value="P:tRNA modification"/>
    <property type="evidence" value="ECO:0007669"/>
    <property type="project" value="UniProtKB-UniRule"/>
</dbReference>
<evidence type="ECO:0000256" key="3">
    <source>
        <dbReference type="ARBA" id="ARBA00022694"/>
    </source>
</evidence>
<organism evidence="6 7">
    <name type="scientific">Staphylococcus warneri</name>
    <dbReference type="NCBI Taxonomy" id="1292"/>
    <lineage>
        <taxon>Bacteria</taxon>
        <taxon>Bacillati</taxon>
        <taxon>Bacillota</taxon>
        <taxon>Bacilli</taxon>
        <taxon>Bacillales</taxon>
        <taxon>Staphylococcaceae</taxon>
        <taxon>Staphylococcus</taxon>
    </lineage>
</organism>
<evidence type="ECO:0000256" key="4">
    <source>
        <dbReference type="HAMAP-Rule" id="MF_01539"/>
    </source>
</evidence>
<evidence type="ECO:0000313" key="6">
    <source>
        <dbReference type="EMBL" id="PTI51179.1"/>
    </source>
</evidence>
<keyword evidence="4" id="KW-0963">Cytoplasm</keyword>
<dbReference type="SUPFAM" id="SSF52374">
    <property type="entry name" value="Nucleotidylyl transferase"/>
    <property type="match status" value="1"/>
</dbReference>
<keyword evidence="1 4" id="KW-0820">tRNA-binding</keyword>
<dbReference type="InterPro" id="IPR000595">
    <property type="entry name" value="cNMP-bd_dom"/>
</dbReference>
<dbReference type="NCBIfam" id="NF010191">
    <property type="entry name" value="PRK13670.1"/>
    <property type="match status" value="1"/>
</dbReference>
<dbReference type="PANTHER" id="PTHR37825">
    <property type="entry name" value="TRNA(MET) CYTIDINE ACETATE LIGASE"/>
    <property type="match status" value="1"/>
</dbReference>
<evidence type="ECO:0000259" key="5">
    <source>
        <dbReference type="PROSITE" id="PS50042"/>
    </source>
</evidence>
<dbReference type="HAMAP" id="MF_01539">
    <property type="entry name" value="TmcAL"/>
    <property type="match status" value="1"/>
</dbReference>
<comment type="catalytic activity">
    <reaction evidence="4">
        <text>cytidine(34) in elongator tRNA(Met) + acetate + ATP = N(4)-acetylcytidine(34) in elongator tRNA(Met) + AMP + diphosphate</text>
        <dbReference type="Rhea" id="RHEA:58144"/>
        <dbReference type="Rhea" id="RHEA-COMP:10693"/>
        <dbReference type="Rhea" id="RHEA-COMP:10694"/>
        <dbReference type="ChEBI" id="CHEBI:30089"/>
        <dbReference type="ChEBI" id="CHEBI:30616"/>
        <dbReference type="ChEBI" id="CHEBI:33019"/>
        <dbReference type="ChEBI" id="CHEBI:74900"/>
        <dbReference type="ChEBI" id="CHEBI:82748"/>
        <dbReference type="ChEBI" id="CHEBI:456215"/>
    </reaction>
</comment>
<comment type="similarity">
    <text evidence="4">Belongs to the TmcAL family.</text>
</comment>
<dbReference type="EC" id="6.3.4.-" evidence="4"/>
<evidence type="ECO:0000313" key="7">
    <source>
        <dbReference type="Proteomes" id="UP000240717"/>
    </source>
</evidence>
<comment type="caution">
    <text evidence="6">The sequence shown here is derived from an EMBL/GenBank/DDBJ whole genome shotgun (WGS) entry which is preliminary data.</text>
</comment>
<evidence type="ECO:0000256" key="2">
    <source>
        <dbReference type="ARBA" id="ARBA00022598"/>
    </source>
</evidence>
<dbReference type="PANTHER" id="PTHR37825:SF1">
    <property type="entry name" value="TRNA(MET) CYTIDINE ACETATE LIGASE"/>
    <property type="match status" value="1"/>
</dbReference>
<keyword evidence="4" id="KW-0694">RNA-binding</keyword>
<dbReference type="RefSeq" id="WP_107532521.1">
    <property type="nucleotide sequence ID" value="NZ_PZEV01000016.1"/>
</dbReference>
<keyword evidence="4" id="KW-0547">Nucleotide-binding</keyword>
<protein>
    <recommendedName>
        <fullName evidence="4">tRNA(Met) cytidine acetate ligase</fullName>
        <ecNumber evidence="4">6.3.4.-</ecNumber>
    </recommendedName>
</protein>
<comment type="function">
    <text evidence="4">Catalyzes the formation of N(4)-acetylcytidine (ac(4)C) at the wobble position of elongator tRNA(Met), using acetate and ATP as substrates. First activates an acetate ion to form acetyladenylate (Ac-AMP) and then transfers the acetyl group to tRNA to form ac(4)C34.</text>
</comment>
<keyword evidence="6" id="KW-0808">Transferase</keyword>
<keyword evidence="2 4" id="KW-0436">Ligase</keyword>
<feature type="domain" description="Cyclic nucleotide-binding" evidence="5">
    <location>
        <begin position="63"/>
        <end position="86"/>
    </location>
</feature>
<dbReference type="Proteomes" id="UP000240717">
    <property type="component" value="Unassembled WGS sequence"/>
</dbReference>
<dbReference type="Pfam" id="PF05636">
    <property type="entry name" value="HIGH_NTase1"/>
    <property type="match status" value="1"/>
</dbReference>
<comment type="subcellular location">
    <subcellularLocation>
        <location evidence="4">Cytoplasm</location>
    </subcellularLocation>
</comment>
<dbReference type="Gene3D" id="3.40.50.620">
    <property type="entry name" value="HUPs"/>
    <property type="match status" value="1"/>
</dbReference>
<comment type="caution">
    <text evidence="4">Lacks conserved residue(s) required for the propagation of feature annotation.</text>
</comment>
<feature type="binding site" evidence="4">
    <location>
        <position position="100"/>
    </location>
    <ligand>
        <name>ATP</name>
        <dbReference type="ChEBI" id="CHEBI:30616"/>
    </ligand>
</feature>
<dbReference type="PROSITE" id="PS50042">
    <property type="entry name" value="CNMP_BINDING_3"/>
    <property type="match status" value="1"/>
</dbReference>
<dbReference type="GO" id="GO:0005524">
    <property type="term" value="F:ATP binding"/>
    <property type="evidence" value="ECO:0007669"/>
    <property type="project" value="UniProtKB-KW"/>
</dbReference>
<evidence type="ECO:0000256" key="1">
    <source>
        <dbReference type="ARBA" id="ARBA00022555"/>
    </source>
</evidence>
<gene>
    <name evidence="4" type="primary">tmcAL</name>
    <name evidence="6" type="ORF">BU085_06225</name>
</gene>
<dbReference type="GO" id="GO:0005737">
    <property type="term" value="C:cytoplasm"/>
    <property type="evidence" value="ECO:0007669"/>
    <property type="project" value="UniProtKB-SubCell"/>
</dbReference>
<keyword evidence="3 4" id="KW-0819">tRNA processing</keyword>
<dbReference type="STRING" id="1194526.A284_08200"/>
<sequence>MKSVGIISEYNPFHNGHLYHAQQSKLLSQTDVSIAFMSGNFVMRGEPALFNKFIRTQMALSAVDLVVELPTIASLSSGDYFGEMAIKLADYLDVNTISFGSEHGNINALKEAAQQVLDLENSDAFKSKLKEGKSYPRIINELIQHQSTNDILQSPNNILSIGYLKGIQQFAPQIEAITIHRDTAQHREQTIQHQQFASGSSIRQSIIHHHSDWENVVPGAIKSLYHSQFTTVEHAFPYIKYQLLTQRTSTLKTIYTMSEGLENRLISMIKDAHSFKDLLTKVKTKRYTYTHIQRILMNILLNIQQTDVNHNIYAARILGMNENGRAYLKYLKHQFPERHFITNINQSSSAYFPIEIKATHIYNLMTEQSDDDFNTPVIKS</sequence>
<proteinExistence type="inferred from homology"/>